<dbReference type="PROSITE" id="PS50110">
    <property type="entry name" value="RESPONSE_REGULATORY"/>
    <property type="match status" value="1"/>
</dbReference>
<evidence type="ECO:0000313" key="5">
    <source>
        <dbReference type="EMBL" id="WRS40647.1"/>
    </source>
</evidence>
<evidence type="ECO:0000313" key="6">
    <source>
        <dbReference type="Proteomes" id="UP001334732"/>
    </source>
</evidence>
<dbReference type="InterPro" id="IPR050595">
    <property type="entry name" value="Bact_response_regulator"/>
</dbReference>
<dbReference type="Gene3D" id="3.40.50.2300">
    <property type="match status" value="1"/>
</dbReference>
<feature type="domain" description="Response regulatory" evidence="3">
    <location>
        <begin position="11"/>
        <end position="130"/>
    </location>
</feature>
<dbReference type="InterPro" id="IPR001789">
    <property type="entry name" value="Sig_transdc_resp-reg_receiver"/>
</dbReference>
<accession>A0ABZ1CMK4</accession>
<dbReference type="PANTHER" id="PTHR44591:SF3">
    <property type="entry name" value="RESPONSE REGULATORY DOMAIN-CONTAINING PROTEIN"/>
    <property type="match status" value="1"/>
</dbReference>
<reference evidence="4 6" key="1">
    <citation type="submission" date="2023-12" db="EMBL/GenBank/DDBJ databases">
        <title>Thiobacillus sedimentum sp. nov., a chemolithoautotrophic sulfur-oxidizing bacterium isolated from freshwater sediment.</title>
        <authorList>
            <person name="Luo J."/>
            <person name="Dai C."/>
        </authorList>
    </citation>
    <scope>NUCLEOTIDE SEQUENCE [LARGE SCALE GENOMIC DNA]</scope>
    <source>
        <strain evidence="4 6">SCUT-2</strain>
    </source>
</reference>
<evidence type="ECO:0000256" key="1">
    <source>
        <dbReference type="ARBA" id="ARBA00022553"/>
    </source>
</evidence>
<evidence type="ECO:0000256" key="2">
    <source>
        <dbReference type="PROSITE-ProRule" id="PRU00169"/>
    </source>
</evidence>
<feature type="modified residue" description="4-aspartylphosphate" evidence="2">
    <location>
        <position position="62"/>
    </location>
</feature>
<name>A0ABZ1CMK4_9PROT</name>
<sequence>MTCSEHPDNLKVLLIEDSPLLRQVLSGMIEDIDGVEICGYAEDEQHALDILETQPIDLAIVDIELKQGSGIGVLKTLGANPERYGTPHTVILSNHSHPAMRKRCESLGIDAFFDKSLQMNQLIGYVQDAVARRSNPSPAP</sequence>
<gene>
    <name evidence="4" type="ORF">VA613_07075</name>
    <name evidence="5" type="ORF">VA613_07145</name>
</gene>
<dbReference type="SUPFAM" id="SSF52172">
    <property type="entry name" value="CheY-like"/>
    <property type="match status" value="1"/>
</dbReference>
<evidence type="ECO:0000259" key="3">
    <source>
        <dbReference type="PROSITE" id="PS50110"/>
    </source>
</evidence>
<dbReference type="Proteomes" id="UP001334732">
    <property type="component" value="Chromosome"/>
</dbReference>
<keyword evidence="6" id="KW-1185">Reference proteome</keyword>
<dbReference type="SMART" id="SM00448">
    <property type="entry name" value="REC"/>
    <property type="match status" value="1"/>
</dbReference>
<dbReference type="RefSeq" id="WP_324781160.1">
    <property type="nucleotide sequence ID" value="NZ_CP141769.1"/>
</dbReference>
<dbReference type="EMBL" id="CP141769">
    <property type="protein sequence ID" value="WRS40633.1"/>
    <property type="molecule type" value="Genomic_DNA"/>
</dbReference>
<dbReference type="Pfam" id="PF00072">
    <property type="entry name" value="Response_reg"/>
    <property type="match status" value="1"/>
</dbReference>
<proteinExistence type="predicted"/>
<evidence type="ECO:0000313" key="4">
    <source>
        <dbReference type="EMBL" id="WRS40633.1"/>
    </source>
</evidence>
<keyword evidence="1 2" id="KW-0597">Phosphoprotein</keyword>
<protein>
    <submittedName>
        <fullName evidence="4">Response regulator</fullName>
    </submittedName>
</protein>
<organism evidence="4 6">
    <name type="scientific">Thiobacillus sedimenti</name>
    <dbReference type="NCBI Taxonomy" id="3110231"/>
    <lineage>
        <taxon>Bacteria</taxon>
        <taxon>Pseudomonadati</taxon>
        <taxon>Pseudomonadota</taxon>
        <taxon>Betaproteobacteria</taxon>
        <taxon>Nitrosomonadales</taxon>
        <taxon>Thiobacillaceae</taxon>
        <taxon>Thiobacillus</taxon>
    </lineage>
</organism>
<dbReference type="PANTHER" id="PTHR44591">
    <property type="entry name" value="STRESS RESPONSE REGULATOR PROTEIN 1"/>
    <property type="match status" value="1"/>
</dbReference>
<dbReference type="EMBL" id="CP141769">
    <property type="protein sequence ID" value="WRS40647.1"/>
    <property type="molecule type" value="Genomic_DNA"/>
</dbReference>
<dbReference type="InterPro" id="IPR011006">
    <property type="entry name" value="CheY-like_superfamily"/>
</dbReference>